<evidence type="ECO:0000313" key="7">
    <source>
        <dbReference type="Proteomes" id="UP000681967"/>
    </source>
</evidence>
<feature type="non-terminal residue" evidence="5">
    <location>
        <position position="1"/>
    </location>
</feature>
<dbReference type="Proteomes" id="UP000681720">
    <property type="component" value="Unassembled WGS sequence"/>
</dbReference>
<name>A0A8S2TLZ0_9BILA</name>
<dbReference type="GO" id="GO:0005829">
    <property type="term" value="C:cytosol"/>
    <property type="evidence" value="ECO:0007669"/>
    <property type="project" value="TreeGrafter"/>
</dbReference>
<dbReference type="AlphaFoldDB" id="A0A8S2TLZ0"/>
<dbReference type="EMBL" id="CAJOBH010034444">
    <property type="protein sequence ID" value="CAF4294934.1"/>
    <property type="molecule type" value="Genomic_DNA"/>
</dbReference>
<dbReference type="Proteomes" id="UP000681967">
    <property type="component" value="Unassembled WGS sequence"/>
</dbReference>
<accession>A0A8S2TLZ0</accession>
<keyword evidence="2" id="KW-0436">Ligase</keyword>
<evidence type="ECO:0000313" key="5">
    <source>
        <dbReference type="EMBL" id="CAF4294934.1"/>
    </source>
</evidence>
<comment type="similarity">
    <text evidence="1">Belongs to the folylpolyglutamate synthase family.</text>
</comment>
<dbReference type="GO" id="GO:0004326">
    <property type="term" value="F:tetrahydrofolylpolyglutamate synthase activity"/>
    <property type="evidence" value="ECO:0007669"/>
    <property type="project" value="InterPro"/>
</dbReference>
<protein>
    <submittedName>
        <fullName evidence="5">Uncharacterized protein</fullName>
    </submittedName>
</protein>
<comment type="caution">
    <text evidence="5">The sequence shown here is derived from an EMBL/GenBank/DDBJ whole genome shotgun (WGS) entry which is preliminary data.</text>
</comment>
<keyword evidence="4" id="KW-0067">ATP-binding</keyword>
<dbReference type="GO" id="GO:0005524">
    <property type="term" value="F:ATP binding"/>
    <property type="evidence" value="ECO:0007669"/>
    <property type="project" value="UniProtKB-KW"/>
</dbReference>
<dbReference type="GO" id="GO:0005739">
    <property type="term" value="C:mitochondrion"/>
    <property type="evidence" value="ECO:0007669"/>
    <property type="project" value="TreeGrafter"/>
</dbReference>
<evidence type="ECO:0000256" key="3">
    <source>
        <dbReference type="ARBA" id="ARBA00022741"/>
    </source>
</evidence>
<evidence type="ECO:0000256" key="2">
    <source>
        <dbReference type="ARBA" id="ARBA00022598"/>
    </source>
</evidence>
<dbReference type="InterPro" id="IPR036565">
    <property type="entry name" value="Mur-like_cat_sf"/>
</dbReference>
<dbReference type="SUPFAM" id="SSF53623">
    <property type="entry name" value="MurD-like peptide ligases, catalytic domain"/>
    <property type="match status" value="1"/>
</dbReference>
<reference evidence="5" key="1">
    <citation type="submission" date="2021-02" db="EMBL/GenBank/DDBJ databases">
        <authorList>
            <person name="Nowell W R."/>
        </authorList>
    </citation>
    <scope>NUCLEOTIDE SEQUENCE</scope>
</reference>
<proteinExistence type="inferred from homology"/>
<dbReference type="EMBL" id="CAJOBJ010061159">
    <property type="protein sequence ID" value="CAF4418384.1"/>
    <property type="molecule type" value="Genomic_DNA"/>
</dbReference>
<evidence type="ECO:0000256" key="4">
    <source>
        <dbReference type="ARBA" id="ARBA00022840"/>
    </source>
</evidence>
<dbReference type="Gene3D" id="3.40.1190.10">
    <property type="entry name" value="Mur-like, catalytic domain"/>
    <property type="match status" value="1"/>
</dbReference>
<evidence type="ECO:0000313" key="6">
    <source>
        <dbReference type="EMBL" id="CAF4418384.1"/>
    </source>
</evidence>
<organism evidence="5 7">
    <name type="scientific">Rotaria magnacalcarata</name>
    <dbReference type="NCBI Taxonomy" id="392030"/>
    <lineage>
        <taxon>Eukaryota</taxon>
        <taxon>Metazoa</taxon>
        <taxon>Spiralia</taxon>
        <taxon>Gnathifera</taxon>
        <taxon>Rotifera</taxon>
        <taxon>Eurotatoria</taxon>
        <taxon>Bdelloidea</taxon>
        <taxon>Philodinida</taxon>
        <taxon>Philodinidae</taxon>
        <taxon>Rotaria</taxon>
    </lineage>
</organism>
<gene>
    <name evidence="5" type="ORF">BYL167_LOCUS27249</name>
    <name evidence="6" type="ORF">GIL414_LOCUS30961</name>
</gene>
<dbReference type="PANTHER" id="PTHR11136">
    <property type="entry name" value="FOLYLPOLYGLUTAMATE SYNTHASE-RELATED"/>
    <property type="match status" value="1"/>
</dbReference>
<dbReference type="PANTHER" id="PTHR11136:SF5">
    <property type="entry name" value="FOLYLPOLYGLUTAMATE SYNTHASE, MITOCHONDRIAL"/>
    <property type="match status" value="1"/>
</dbReference>
<evidence type="ECO:0000256" key="1">
    <source>
        <dbReference type="ARBA" id="ARBA00008276"/>
    </source>
</evidence>
<sequence>MLSSLIPIVCGIASLGLDHVKLLGNTIEQIAWQKAGIFKHNVPAIT</sequence>
<keyword evidence="3" id="KW-0547">Nucleotide-binding</keyword>
<dbReference type="InterPro" id="IPR001645">
    <property type="entry name" value="Folylpolyglutamate_synth"/>
</dbReference>